<organism evidence="2 3">
    <name type="scientific">Verticillium longisporum</name>
    <name type="common">Verticillium dahliae var. longisporum</name>
    <dbReference type="NCBI Taxonomy" id="100787"/>
    <lineage>
        <taxon>Eukaryota</taxon>
        <taxon>Fungi</taxon>
        <taxon>Dikarya</taxon>
        <taxon>Ascomycota</taxon>
        <taxon>Pezizomycotina</taxon>
        <taxon>Sordariomycetes</taxon>
        <taxon>Hypocreomycetidae</taxon>
        <taxon>Glomerellales</taxon>
        <taxon>Plectosphaerellaceae</taxon>
        <taxon>Verticillium</taxon>
    </lineage>
</organism>
<sequence>MSRSNRTREQGADLGLSAVRQRRSQQRAHGRSARAGQTATHHLLEKMAARGAGGYRDPDFLGQLLGLLGGAEECVDGGRGIEAFEDSIVEGPTQLALGSVRVGVDEEVHAGM</sequence>
<name>A0A0G4M881_VERLO</name>
<feature type="compositionally biased region" description="Basic and acidic residues" evidence="1">
    <location>
        <begin position="1"/>
        <end position="11"/>
    </location>
</feature>
<feature type="compositionally biased region" description="Basic residues" evidence="1">
    <location>
        <begin position="20"/>
        <end position="32"/>
    </location>
</feature>
<dbReference type="EMBL" id="CVQH01021418">
    <property type="protein sequence ID" value="CRK30492.1"/>
    <property type="molecule type" value="Genomic_DNA"/>
</dbReference>
<evidence type="ECO:0000256" key="1">
    <source>
        <dbReference type="SAM" id="MobiDB-lite"/>
    </source>
</evidence>
<dbReference type="Proteomes" id="UP000044602">
    <property type="component" value="Unassembled WGS sequence"/>
</dbReference>
<keyword evidence="3" id="KW-1185">Reference proteome</keyword>
<feature type="region of interest" description="Disordered" evidence="1">
    <location>
        <begin position="1"/>
        <end position="40"/>
    </location>
</feature>
<proteinExistence type="predicted"/>
<reference evidence="2 3" key="1">
    <citation type="submission" date="2015-05" db="EMBL/GenBank/DDBJ databases">
        <authorList>
            <person name="Wang D.B."/>
            <person name="Wang M."/>
        </authorList>
    </citation>
    <scope>NUCLEOTIDE SEQUENCE [LARGE SCALE GENOMIC DNA]</scope>
    <source>
        <strain evidence="2">VL1</strain>
    </source>
</reference>
<gene>
    <name evidence="2" type="ORF">BN1708_005149</name>
</gene>
<evidence type="ECO:0000313" key="2">
    <source>
        <dbReference type="EMBL" id="CRK30492.1"/>
    </source>
</evidence>
<accession>A0A0G4M881</accession>
<dbReference type="AlphaFoldDB" id="A0A0G4M881"/>
<protein>
    <submittedName>
        <fullName evidence="2">Uncharacterized protein</fullName>
    </submittedName>
</protein>
<evidence type="ECO:0000313" key="3">
    <source>
        <dbReference type="Proteomes" id="UP000044602"/>
    </source>
</evidence>